<dbReference type="EMBL" id="CP002987">
    <property type="protein sequence ID" value="AFA48222.1"/>
    <property type="molecule type" value="Genomic_DNA"/>
</dbReference>
<dbReference type="NCBIfam" id="TIGR02391">
    <property type="entry name" value="hypoth_ymh"/>
    <property type="match status" value="1"/>
</dbReference>
<dbReference type="InterPro" id="IPR012654">
    <property type="entry name" value="CHP02391"/>
</dbReference>
<evidence type="ECO:0000313" key="3">
    <source>
        <dbReference type="Proteomes" id="UP000007177"/>
    </source>
</evidence>
<reference evidence="2 3" key="2">
    <citation type="journal article" date="2012" name="PLoS ONE">
        <title>An ancient pathway combining carbon dioxide fixation with the generation and utilization of a sodium ion gradient for ATP synthesis.</title>
        <authorList>
            <person name="Poehlein A."/>
            <person name="Schmidt S."/>
            <person name="Kaster A.K."/>
            <person name="Goenrich M."/>
            <person name="Vollmers J."/>
            <person name="Thurmer A."/>
            <person name="Bertsch J."/>
            <person name="Schuchmann K."/>
            <person name="Voigt B."/>
            <person name="Hecker M."/>
            <person name="Daniel R."/>
            <person name="Thauer R.K."/>
            <person name="Gottschalk G."/>
            <person name="Muller V."/>
        </authorList>
    </citation>
    <scope>NUCLEOTIDE SEQUENCE [LARGE SCALE GENOMIC DNA]</scope>
    <source>
        <strain evidence="3">ATCC 29683 / DSM 1030 / JCM 2381 / KCTC 1655 / WB1</strain>
    </source>
</reference>
<dbReference type="eggNOG" id="ENOG502Z8W7">
    <property type="taxonomic scope" value="Bacteria"/>
</dbReference>
<accession>H6LFC2</accession>
<gene>
    <name evidence="2" type="ordered locus">Awo_c14390</name>
</gene>
<protein>
    <recommendedName>
        <fullName evidence="1">Conserved hypothetical protein CHP02391 domain-containing protein</fullName>
    </recommendedName>
</protein>
<keyword evidence="3" id="KW-1185">Reference proteome</keyword>
<dbReference type="AlphaFoldDB" id="H6LFC2"/>
<sequence length="138" mass="15536">MRSILSQRNIHPDVLKYCKLELLNNNYFHAVLESTKSVSDKTRNLSGLISDGASLVDEAFSLKNPVLAINSLRTESEQSEQKGFSNLLKGIFGMFRNTTAHAPKINWDISKADAIDLMTTLSFIHRKLDNAIKIPKFK</sequence>
<organism evidence="2 3">
    <name type="scientific">Acetobacterium woodii (strain ATCC 29683 / DSM 1030 / JCM 2381 / KCTC 1655 / WB1)</name>
    <dbReference type="NCBI Taxonomy" id="931626"/>
    <lineage>
        <taxon>Bacteria</taxon>
        <taxon>Bacillati</taxon>
        <taxon>Bacillota</taxon>
        <taxon>Clostridia</taxon>
        <taxon>Eubacteriales</taxon>
        <taxon>Eubacteriaceae</taxon>
        <taxon>Acetobacterium</taxon>
    </lineage>
</organism>
<proteinExistence type="predicted"/>
<dbReference type="HOGENOM" id="CLU_089583_1_0_9"/>
<dbReference type="Pfam" id="PF09509">
    <property type="entry name" value="Hypoth_Ymh"/>
    <property type="match status" value="1"/>
</dbReference>
<reference evidence="3" key="1">
    <citation type="submission" date="2011-07" db="EMBL/GenBank/DDBJ databases">
        <title>Complete genome sequence of Acetobacterium woodii.</title>
        <authorList>
            <person name="Poehlein A."/>
            <person name="Schmidt S."/>
            <person name="Kaster A.-K."/>
            <person name="Goenrich M."/>
            <person name="Vollmers J."/>
            <person name="Thuermer A."/>
            <person name="Gottschalk G."/>
            <person name="Thauer R.K."/>
            <person name="Daniel R."/>
            <person name="Mueller V."/>
        </authorList>
    </citation>
    <scope>NUCLEOTIDE SEQUENCE [LARGE SCALE GENOMIC DNA]</scope>
    <source>
        <strain evidence="3">ATCC 29683 / DSM 1030 / JCM 2381 / KCTC 1655 / WB1</strain>
    </source>
</reference>
<evidence type="ECO:0000259" key="1">
    <source>
        <dbReference type="Pfam" id="PF09509"/>
    </source>
</evidence>
<dbReference type="KEGG" id="awo:Awo_c14390"/>
<name>H6LFC2_ACEWD</name>
<dbReference type="RefSeq" id="WP_014355825.1">
    <property type="nucleotide sequence ID" value="NC_016894.1"/>
</dbReference>
<feature type="domain" description="Conserved hypothetical protein CHP02391" evidence="1">
    <location>
        <begin position="8"/>
        <end position="128"/>
    </location>
</feature>
<dbReference type="Proteomes" id="UP000007177">
    <property type="component" value="Chromosome"/>
</dbReference>
<evidence type="ECO:0000313" key="2">
    <source>
        <dbReference type="EMBL" id="AFA48222.1"/>
    </source>
</evidence>